<evidence type="ECO:0000313" key="3">
    <source>
        <dbReference type="Proteomes" id="UP000647339"/>
    </source>
</evidence>
<dbReference type="SUPFAM" id="SSF48452">
    <property type="entry name" value="TPR-like"/>
    <property type="match status" value="1"/>
</dbReference>
<comment type="caution">
    <text evidence="2">The sequence shown here is derived from an EMBL/GenBank/DDBJ whole genome shotgun (WGS) entry which is preliminary data.</text>
</comment>
<dbReference type="RefSeq" id="WP_137402465.1">
    <property type="nucleotide sequence ID" value="NZ_BMIU01000001.1"/>
</dbReference>
<sequence length="297" mass="33970">MNYLLNLVLAVLVMINVALAQDNPELQKMADADQQARFTPNIDWNELNRQDSIRMKRVMALMDQGKIKTAKDHYNAGIIFQHGHDTVASNLAVKCFGKAILMDSTLNKWWYAAAVDRDLMRKDKPQVYGTQYIQEPSTGKFKRYKIDTVKVSDEERQYYGVETLAQQQEKERLMNLKSVGDFYAKTNSIKKTMALIRDQFKKGKSADYDVSENKLINVGFRLTKASKNQEAMAFFQIITQLYPDSYNGYALYAGTLKKSGKMDEAITVLQLGQSLNPSNESLKNLLDEYVKTTENHE</sequence>
<proteinExistence type="predicted"/>
<dbReference type="Gene3D" id="1.25.40.10">
    <property type="entry name" value="Tetratricopeptide repeat domain"/>
    <property type="match status" value="1"/>
</dbReference>
<feature type="chain" id="PRO_5046651861" description="Tetratricopeptide repeat protein" evidence="1">
    <location>
        <begin position="21"/>
        <end position="297"/>
    </location>
</feature>
<keyword evidence="1" id="KW-0732">Signal</keyword>
<evidence type="ECO:0008006" key="4">
    <source>
        <dbReference type="Google" id="ProtNLM"/>
    </source>
</evidence>
<feature type="signal peptide" evidence="1">
    <location>
        <begin position="1"/>
        <end position="20"/>
    </location>
</feature>
<keyword evidence="3" id="KW-1185">Reference proteome</keyword>
<dbReference type="InterPro" id="IPR011990">
    <property type="entry name" value="TPR-like_helical_dom_sf"/>
</dbReference>
<protein>
    <recommendedName>
        <fullName evidence="4">Tetratricopeptide repeat protein</fullName>
    </recommendedName>
</protein>
<evidence type="ECO:0000256" key="1">
    <source>
        <dbReference type="SAM" id="SignalP"/>
    </source>
</evidence>
<name>A0ABQ1UHU0_9BACT</name>
<evidence type="ECO:0000313" key="2">
    <source>
        <dbReference type="EMBL" id="GGF18493.1"/>
    </source>
</evidence>
<organism evidence="2 3">
    <name type="scientific">Echinicola rosea</name>
    <dbReference type="NCBI Taxonomy" id="1807691"/>
    <lineage>
        <taxon>Bacteria</taxon>
        <taxon>Pseudomonadati</taxon>
        <taxon>Bacteroidota</taxon>
        <taxon>Cytophagia</taxon>
        <taxon>Cytophagales</taxon>
        <taxon>Cyclobacteriaceae</taxon>
        <taxon>Echinicola</taxon>
    </lineage>
</organism>
<dbReference type="Proteomes" id="UP000647339">
    <property type="component" value="Unassembled WGS sequence"/>
</dbReference>
<reference evidence="3" key="1">
    <citation type="journal article" date="2019" name="Int. J. Syst. Evol. Microbiol.">
        <title>The Global Catalogue of Microorganisms (GCM) 10K type strain sequencing project: providing services to taxonomists for standard genome sequencing and annotation.</title>
        <authorList>
            <consortium name="The Broad Institute Genomics Platform"/>
            <consortium name="The Broad Institute Genome Sequencing Center for Infectious Disease"/>
            <person name="Wu L."/>
            <person name="Ma J."/>
        </authorList>
    </citation>
    <scope>NUCLEOTIDE SEQUENCE [LARGE SCALE GENOMIC DNA]</scope>
    <source>
        <strain evidence="3">CGMCC 1.15407</strain>
    </source>
</reference>
<gene>
    <name evidence="2" type="ORF">GCM10011339_03010</name>
</gene>
<dbReference type="EMBL" id="BMIU01000001">
    <property type="protein sequence ID" value="GGF18493.1"/>
    <property type="molecule type" value="Genomic_DNA"/>
</dbReference>
<accession>A0ABQ1UHU0</accession>